<dbReference type="Proteomes" id="UP000529783">
    <property type="component" value="Unassembled WGS sequence"/>
</dbReference>
<name>A0A7Y9ECA9_9ACTN</name>
<keyword evidence="4" id="KW-0762">Sugar transport</keyword>
<dbReference type="PANTHER" id="PTHR30061">
    <property type="entry name" value="MALTOSE-BINDING PERIPLASMIC PROTEIN"/>
    <property type="match status" value="1"/>
</dbReference>
<gene>
    <name evidence="4" type="ORF">BJY14_001087</name>
</gene>
<protein>
    <submittedName>
        <fullName evidence="4">Multiple sugar transport system substrate-binding protein</fullName>
    </submittedName>
</protein>
<accession>A0A7Y9ECA9</accession>
<comment type="caution">
    <text evidence="4">The sequence shown here is derived from an EMBL/GenBank/DDBJ whole genome shotgun (WGS) entry which is preliminary data.</text>
</comment>
<reference evidence="4 5" key="1">
    <citation type="submission" date="2020-07" db="EMBL/GenBank/DDBJ databases">
        <title>Sequencing the genomes of 1000 actinobacteria strains.</title>
        <authorList>
            <person name="Klenk H.-P."/>
        </authorList>
    </citation>
    <scope>NUCLEOTIDE SEQUENCE [LARGE SCALE GENOMIC DNA]</scope>
    <source>
        <strain evidence="4 5">DSM 40398</strain>
    </source>
</reference>
<evidence type="ECO:0000256" key="3">
    <source>
        <dbReference type="ARBA" id="ARBA00022729"/>
    </source>
</evidence>
<comment type="similarity">
    <text evidence="1">Belongs to the bacterial solute-binding protein 1 family.</text>
</comment>
<dbReference type="AlphaFoldDB" id="A0A7Y9ECA9"/>
<sequence length="457" mass="50899">MTSWPRFPVRPHGRSWIFFTVGAVVALLTGAAGLLYPASSYTPLSSKCEHSELFVVGGTDISLNYERRRLISQWNEEHRHATLVEVSDSTDLQHSQIKAMEESGGCAYDVLIMDNTWTAQFAESGYLRPLDDPEDPEDFFPNALRTGMWQGDLYAVPFNVDVGLLYRRTDMPTKTEQPDSWARLIDSPVIMQLADYEGLTVNALERVWNSGGADFMGEGGRGEKYLRENVYQALEEFATRVKPDLEARKYHERESIDAFASNSQKARSSTARLMRNWPYAFSTLAAEPQMQQDGGLRFEVSALPGRTVLGGQNLAVAKRSPHAADAERLVKFLTEVKNQKELFACGGLAPARYSALGLRPGQKVPENWPIAKCSELDKSMTGLDETHVLDHEQLQELGRAIVTALPGASPRPVTAHYSTFSRTFRGCVVKMINNKPVGERTFARAVRRSLDGQTASC</sequence>
<keyword evidence="5" id="KW-1185">Reference proteome</keyword>
<dbReference type="InterPro" id="IPR006059">
    <property type="entry name" value="SBP"/>
</dbReference>
<dbReference type="EMBL" id="JACCBA010000001">
    <property type="protein sequence ID" value="NYD45104.1"/>
    <property type="molecule type" value="Genomic_DNA"/>
</dbReference>
<evidence type="ECO:0000313" key="5">
    <source>
        <dbReference type="Proteomes" id="UP000529783"/>
    </source>
</evidence>
<evidence type="ECO:0000313" key="4">
    <source>
        <dbReference type="EMBL" id="NYD45104.1"/>
    </source>
</evidence>
<evidence type="ECO:0000256" key="1">
    <source>
        <dbReference type="ARBA" id="ARBA00008520"/>
    </source>
</evidence>
<keyword evidence="3" id="KW-0732">Signal</keyword>
<dbReference type="GO" id="GO:0042956">
    <property type="term" value="P:maltodextrin transmembrane transport"/>
    <property type="evidence" value="ECO:0007669"/>
    <property type="project" value="TreeGrafter"/>
</dbReference>
<dbReference type="Pfam" id="PF13416">
    <property type="entry name" value="SBP_bac_8"/>
    <property type="match status" value="1"/>
</dbReference>
<dbReference type="GO" id="GO:1901982">
    <property type="term" value="F:maltose binding"/>
    <property type="evidence" value="ECO:0007669"/>
    <property type="project" value="TreeGrafter"/>
</dbReference>
<proteinExistence type="inferred from homology"/>
<dbReference type="GO" id="GO:0055052">
    <property type="term" value="C:ATP-binding cassette (ABC) transporter complex, substrate-binding subunit-containing"/>
    <property type="evidence" value="ECO:0007669"/>
    <property type="project" value="TreeGrafter"/>
</dbReference>
<keyword evidence="2" id="KW-0813">Transport</keyword>
<dbReference type="GO" id="GO:0015768">
    <property type="term" value="P:maltose transport"/>
    <property type="evidence" value="ECO:0007669"/>
    <property type="project" value="TreeGrafter"/>
</dbReference>
<dbReference type="SUPFAM" id="SSF53850">
    <property type="entry name" value="Periplasmic binding protein-like II"/>
    <property type="match status" value="1"/>
</dbReference>
<dbReference type="PANTHER" id="PTHR30061:SF50">
    <property type="entry name" value="MALTOSE_MALTODEXTRIN-BINDING PERIPLASMIC PROTEIN"/>
    <property type="match status" value="1"/>
</dbReference>
<evidence type="ECO:0000256" key="2">
    <source>
        <dbReference type="ARBA" id="ARBA00022448"/>
    </source>
</evidence>
<dbReference type="RefSeq" id="WP_179842589.1">
    <property type="nucleotide sequence ID" value="NZ_JACCBA010000001.1"/>
</dbReference>
<dbReference type="Gene3D" id="3.40.190.10">
    <property type="entry name" value="Periplasmic binding protein-like II"/>
    <property type="match status" value="2"/>
</dbReference>
<organism evidence="4 5">
    <name type="scientific">Actinomadura luteofluorescens</name>
    <dbReference type="NCBI Taxonomy" id="46163"/>
    <lineage>
        <taxon>Bacteria</taxon>
        <taxon>Bacillati</taxon>
        <taxon>Actinomycetota</taxon>
        <taxon>Actinomycetes</taxon>
        <taxon>Streptosporangiales</taxon>
        <taxon>Thermomonosporaceae</taxon>
        <taxon>Actinomadura</taxon>
    </lineage>
</organism>